<dbReference type="InterPro" id="IPR001173">
    <property type="entry name" value="Glyco_trans_2-like"/>
</dbReference>
<protein>
    <submittedName>
        <fullName evidence="2">Glycosyltransferase family 2 protein</fullName>
    </submittedName>
</protein>
<accession>A0A5M6ITW8</accession>
<comment type="caution">
    <text evidence="2">The sequence shown here is derived from an EMBL/GenBank/DDBJ whole genome shotgun (WGS) entry which is preliminary data.</text>
</comment>
<dbReference type="GO" id="GO:0016740">
    <property type="term" value="F:transferase activity"/>
    <property type="evidence" value="ECO:0007669"/>
    <property type="project" value="UniProtKB-KW"/>
</dbReference>
<dbReference type="OrthoDB" id="9783791at2"/>
<dbReference type="SUPFAM" id="SSF53448">
    <property type="entry name" value="Nucleotide-diphospho-sugar transferases"/>
    <property type="match status" value="2"/>
</dbReference>
<dbReference type="CDD" id="cd04184">
    <property type="entry name" value="GT2_RfbC_Mx_like"/>
    <property type="match status" value="1"/>
</dbReference>
<dbReference type="InterPro" id="IPR029044">
    <property type="entry name" value="Nucleotide-diphossugar_trans"/>
</dbReference>
<dbReference type="Gene3D" id="3.90.550.10">
    <property type="entry name" value="Spore Coat Polysaccharide Biosynthesis Protein SpsA, Chain A"/>
    <property type="match status" value="2"/>
</dbReference>
<dbReference type="GO" id="GO:0044010">
    <property type="term" value="P:single-species biofilm formation"/>
    <property type="evidence" value="ECO:0007669"/>
    <property type="project" value="TreeGrafter"/>
</dbReference>
<dbReference type="EMBL" id="VWPK01000022">
    <property type="protein sequence ID" value="KAA5611287.1"/>
    <property type="molecule type" value="Genomic_DNA"/>
</dbReference>
<dbReference type="CDD" id="cd04186">
    <property type="entry name" value="GT_2_like_c"/>
    <property type="match status" value="1"/>
</dbReference>
<gene>
    <name evidence="2" type="ORF">F1189_15145</name>
</gene>
<dbReference type="AlphaFoldDB" id="A0A5M6ITW8"/>
<dbReference type="PANTHER" id="PTHR43685">
    <property type="entry name" value="GLYCOSYLTRANSFERASE"/>
    <property type="match status" value="1"/>
</dbReference>
<dbReference type="PANTHER" id="PTHR43685:SF2">
    <property type="entry name" value="GLYCOSYLTRANSFERASE 2-LIKE DOMAIN-CONTAINING PROTEIN"/>
    <property type="match status" value="1"/>
</dbReference>
<organism evidence="2 3">
    <name type="scientific">Rhodovastum atsumiense</name>
    <dbReference type="NCBI Taxonomy" id="504468"/>
    <lineage>
        <taxon>Bacteria</taxon>
        <taxon>Pseudomonadati</taxon>
        <taxon>Pseudomonadota</taxon>
        <taxon>Alphaproteobacteria</taxon>
        <taxon>Acetobacterales</taxon>
        <taxon>Acetobacteraceae</taxon>
        <taxon>Rhodovastum</taxon>
    </lineage>
</organism>
<dbReference type="InterPro" id="IPR050834">
    <property type="entry name" value="Glycosyltransf_2"/>
</dbReference>
<name>A0A5M6ITW8_9PROT</name>
<keyword evidence="2" id="KW-0808">Transferase</keyword>
<sequence length="763" mass="85205">MKSKIHGYIFQFLNRFLPIVKKFAVSFRTAHLIARFIIRLALRLPWFGPRFNRALQRITAPEGSYADWIALNEPRGEADHVAIRMHIARFRFKPLISVIMPAYNTREALLREAITSVTGQLYENWELCIADDASTTPMTWKVLQEFAAGDRRIKIVRRAGNGHICHASNSALALATGEFVALMDHDDRLPPHALYEVVAEINAHPNADLIFSDEDKFNDLGVRSNPYFKPGWDPELLLSQNIVSHLGVYRRSILNKIGGFRPGFEGSQDYDLTLRFSEHTSADRIRHIPTVLYHWRQGGQARSFSESQLRQCAEAARRAVLEHLERTGVKGASVTMRDDMPGWVKVERPVPARHPRVSVIIPTRDRSDLLSVCVDGLLHRTDYENLEVIIVNNGSVEQKTFTLFQNLARDRRVRLLNIDGPFNYSLLNNRAAEISTGEIILLLNNDVEVIDPGWLKAMVAQAIRPEVGAVGARLLYGDGRVQHGGVVVGAGHGPSGEGGVANHILLGSERNDPGYFGILLLAHEASAVTGACLALRRSVFEEIGGLDERALTVAFNDVDLCLKIRQRGYKIIWTPLAELYHHESASRGLDTDPDKRARFEGEIATMLSRWGSTLANDPYYNPNLSLVRADYQLARHARRQVPWRQAQPMTGDHEVFVLRTSSGQDLGHVISVCERIAERAPHPPILLDASGDRGLLATFAAMGDPCRLLTATNPSLHEAAALVLQVSRKAEIYAFPDDIAQFSRIIAEIDPASERIQPVRITG</sequence>
<dbReference type="Pfam" id="PF00535">
    <property type="entry name" value="Glycos_transf_2"/>
    <property type="match status" value="2"/>
</dbReference>
<evidence type="ECO:0000313" key="3">
    <source>
        <dbReference type="Proteomes" id="UP000325255"/>
    </source>
</evidence>
<dbReference type="RefSeq" id="WP_150041665.1">
    <property type="nucleotide sequence ID" value="NZ_OW485601.1"/>
</dbReference>
<feature type="domain" description="Glycosyltransferase 2-like" evidence="1">
    <location>
        <begin position="358"/>
        <end position="544"/>
    </location>
</feature>
<evidence type="ECO:0000313" key="2">
    <source>
        <dbReference type="EMBL" id="KAA5611287.1"/>
    </source>
</evidence>
<dbReference type="Proteomes" id="UP000325255">
    <property type="component" value="Unassembled WGS sequence"/>
</dbReference>
<reference evidence="2 3" key="1">
    <citation type="submission" date="2019-09" db="EMBL/GenBank/DDBJ databases">
        <title>Genome sequence of Rhodovastum atsumiense, a diverse member of the Acetobacteraceae family of non-sulfur purple photosynthetic bacteria.</title>
        <authorList>
            <person name="Meyer T."/>
            <person name="Kyndt J."/>
        </authorList>
    </citation>
    <scope>NUCLEOTIDE SEQUENCE [LARGE SCALE GENOMIC DNA]</scope>
    <source>
        <strain evidence="2 3">DSM 21279</strain>
    </source>
</reference>
<feature type="domain" description="Glycosyltransferase 2-like" evidence="1">
    <location>
        <begin position="97"/>
        <end position="257"/>
    </location>
</feature>
<proteinExistence type="predicted"/>
<evidence type="ECO:0000259" key="1">
    <source>
        <dbReference type="Pfam" id="PF00535"/>
    </source>
</evidence>
<keyword evidence="3" id="KW-1185">Reference proteome</keyword>